<dbReference type="Pfam" id="PF02390">
    <property type="entry name" value="Methyltransf_4"/>
    <property type="match status" value="1"/>
</dbReference>
<feature type="binding site" evidence="7">
    <location>
        <position position="148"/>
    </location>
    <ligand>
        <name>substrate</name>
    </ligand>
</feature>
<feature type="binding site" evidence="7">
    <location>
        <position position="116"/>
    </location>
    <ligand>
        <name>substrate</name>
    </ligand>
</feature>
<dbReference type="HAMAP" id="MF_01057">
    <property type="entry name" value="tRNA_methyltr_TrmB"/>
    <property type="match status" value="1"/>
</dbReference>
<dbReference type="RefSeq" id="WP_260749207.1">
    <property type="nucleotide sequence ID" value="NZ_CP092109.1"/>
</dbReference>
<keyword evidence="3 7" id="KW-0489">Methyltransferase</keyword>
<dbReference type="PANTHER" id="PTHR23417:SF14">
    <property type="entry name" value="PENTACOTRIPEPTIDE-REPEAT REGION OF PRORP DOMAIN-CONTAINING PROTEIN"/>
    <property type="match status" value="1"/>
</dbReference>
<comment type="catalytic activity">
    <reaction evidence="1 7">
        <text>guanosine(46) in tRNA + S-adenosyl-L-methionine = N(7)-methylguanosine(46) in tRNA + S-adenosyl-L-homocysteine</text>
        <dbReference type="Rhea" id="RHEA:42708"/>
        <dbReference type="Rhea" id="RHEA-COMP:10188"/>
        <dbReference type="Rhea" id="RHEA-COMP:10189"/>
        <dbReference type="ChEBI" id="CHEBI:57856"/>
        <dbReference type="ChEBI" id="CHEBI:59789"/>
        <dbReference type="ChEBI" id="CHEBI:74269"/>
        <dbReference type="ChEBI" id="CHEBI:74480"/>
        <dbReference type="EC" id="2.1.1.33"/>
    </reaction>
</comment>
<dbReference type="PROSITE" id="PS51625">
    <property type="entry name" value="SAM_MT_TRMB"/>
    <property type="match status" value="1"/>
</dbReference>
<dbReference type="CDD" id="cd02440">
    <property type="entry name" value="AdoMet_MTases"/>
    <property type="match status" value="1"/>
</dbReference>
<dbReference type="InterPro" id="IPR003358">
    <property type="entry name" value="tRNA_(Gua-N-7)_MeTrfase_Trmb"/>
</dbReference>
<feature type="binding site" evidence="7">
    <location>
        <position position="37"/>
    </location>
    <ligand>
        <name>S-adenosyl-L-methionine</name>
        <dbReference type="ChEBI" id="CHEBI:59789"/>
    </ligand>
</feature>
<dbReference type="Proteomes" id="UP001060414">
    <property type="component" value="Chromosome"/>
</dbReference>
<feature type="binding site" evidence="7">
    <location>
        <position position="112"/>
    </location>
    <ligand>
        <name>S-adenosyl-L-methionine</name>
        <dbReference type="ChEBI" id="CHEBI:59789"/>
    </ligand>
</feature>
<dbReference type="EMBL" id="CP092109">
    <property type="protein sequence ID" value="UWZ80841.1"/>
    <property type="molecule type" value="Genomic_DNA"/>
</dbReference>
<dbReference type="EC" id="2.1.1.33" evidence="7"/>
<keyword evidence="6 7" id="KW-0819">tRNA processing</keyword>
<protein>
    <recommendedName>
        <fullName evidence="7">tRNA (guanine-N(7)-)-methyltransferase</fullName>
        <ecNumber evidence="7">2.1.1.33</ecNumber>
    </recommendedName>
    <alternativeName>
        <fullName evidence="7">tRNA (guanine(46)-N(7))-methyltransferase</fullName>
    </alternativeName>
    <alternativeName>
        <fullName evidence="7">tRNA(m7G46)-methyltransferase</fullName>
    </alternativeName>
</protein>
<evidence type="ECO:0000256" key="2">
    <source>
        <dbReference type="ARBA" id="ARBA00003015"/>
    </source>
</evidence>
<keyword evidence="4 7" id="KW-0808">Transferase</keyword>
<comment type="caution">
    <text evidence="7">Lacks conserved residue(s) required for the propagation of feature annotation.</text>
</comment>
<comment type="similarity">
    <text evidence="7">Belongs to the class I-like SAM-binding methyltransferase superfamily. TrmB family.</text>
</comment>
<evidence type="ECO:0000256" key="7">
    <source>
        <dbReference type="HAMAP-Rule" id="MF_01057"/>
    </source>
</evidence>
<evidence type="ECO:0000256" key="5">
    <source>
        <dbReference type="ARBA" id="ARBA00022691"/>
    </source>
</evidence>
<evidence type="ECO:0000313" key="8">
    <source>
        <dbReference type="EMBL" id="UWZ80841.1"/>
    </source>
</evidence>
<dbReference type="InterPro" id="IPR055361">
    <property type="entry name" value="tRNA_methyltr_TrmB_bact"/>
</dbReference>
<accession>A0ABY5ZUE9</accession>
<reference evidence="8" key="1">
    <citation type="journal article" date="2022" name="Environ. Microbiol.">
        <title>Geoalkalibacter halelectricus SAP #1 sp. nov. possessing extracellular electron transfer and mineral#reducing capabilities from a haloalkaline environment.</title>
        <authorList>
            <person name="Yadav S."/>
            <person name="Singh R."/>
            <person name="Sundharam S.S."/>
            <person name="Chaudhary S."/>
            <person name="Krishnamurthi S."/>
            <person name="Patil S.A."/>
        </authorList>
    </citation>
    <scope>NUCLEOTIDE SEQUENCE</scope>
    <source>
        <strain evidence="8">SAP-1</strain>
    </source>
</reference>
<evidence type="ECO:0000256" key="6">
    <source>
        <dbReference type="ARBA" id="ARBA00022694"/>
    </source>
</evidence>
<gene>
    <name evidence="7 8" type="primary">trmB</name>
    <name evidence="8" type="ORF">L9S41_05415</name>
</gene>
<comment type="pathway">
    <text evidence="7">tRNA modification; N(7)-methylguanine-tRNA biosynthesis.</text>
</comment>
<dbReference type="GO" id="GO:0008176">
    <property type="term" value="F:tRNA (guanine(46)-N7)-methyltransferase activity"/>
    <property type="evidence" value="ECO:0007669"/>
    <property type="project" value="UniProtKB-EC"/>
</dbReference>
<evidence type="ECO:0000256" key="4">
    <source>
        <dbReference type="ARBA" id="ARBA00022679"/>
    </source>
</evidence>
<evidence type="ECO:0000256" key="1">
    <source>
        <dbReference type="ARBA" id="ARBA00000142"/>
    </source>
</evidence>
<dbReference type="NCBIfam" id="TIGR00091">
    <property type="entry name" value="tRNA (guanosine(46)-N7)-methyltransferase TrmB"/>
    <property type="match status" value="1"/>
</dbReference>
<organism evidence="8 9">
    <name type="scientific">Geoalkalibacter halelectricus</name>
    <dbReference type="NCBI Taxonomy" id="2847045"/>
    <lineage>
        <taxon>Bacteria</taxon>
        <taxon>Pseudomonadati</taxon>
        <taxon>Thermodesulfobacteriota</taxon>
        <taxon>Desulfuromonadia</taxon>
        <taxon>Desulfuromonadales</taxon>
        <taxon>Geoalkalibacteraceae</taxon>
        <taxon>Geoalkalibacter</taxon>
    </lineage>
</organism>
<dbReference type="PANTHER" id="PTHR23417">
    <property type="entry name" value="3-DEOXY-D-MANNO-OCTULOSONIC-ACID TRANSFERASE/TRNA GUANINE-N 7 - -METHYLTRANSFERASE"/>
    <property type="match status" value="1"/>
</dbReference>
<feature type="binding site" evidence="7">
    <location>
        <position position="89"/>
    </location>
    <ligand>
        <name>S-adenosyl-L-methionine</name>
        <dbReference type="ChEBI" id="CHEBI:59789"/>
    </ligand>
</feature>
<name>A0ABY5ZUE9_9BACT</name>
<proteinExistence type="inferred from homology"/>
<dbReference type="SUPFAM" id="SSF53335">
    <property type="entry name" value="S-adenosyl-L-methionine-dependent methyltransferases"/>
    <property type="match status" value="1"/>
</dbReference>
<dbReference type="Gene3D" id="3.40.50.150">
    <property type="entry name" value="Vaccinia Virus protein VP39"/>
    <property type="match status" value="1"/>
</dbReference>
<keyword evidence="5 7" id="KW-0949">S-adenosyl-L-methionine</keyword>
<comment type="function">
    <text evidence="2 7">Catalyzes the formation of N(7)-methylguanine at position 46 (m7G46) in tRNA.</text>
</comment>
<keyword evidence="9" id="KW-1185">Reference proteome</keyword>
<feature type="binding site" evidence="7">
    <location>
        <position position="62"/>
    </location>
    <ligand>
        <name>S-adenosyl-L-methionine</name>
        <dbReference type="ChEBI" id="CHEBI:59789"/>
    </ligand>
</feature>
<dbReference type="InterPro" id="IPR029063">
    <property type="entry name" value="SAM-dependent_MTases_sf"/>
</dbReference>
<evidence type="ECO:0000256" key="3">
    <source>
        <dbReference type="ARBA" id="ARBA00022603"/>
    </source>
</evidence>
<evidence type="ECO:0000313" key="9">
    <source>
        <dbReference type="Proteomes" id="UP001060414"/>
    </source>
</evidence>
<sequence>MQRMILINSPFFFSEERIKSVSDWAQEFGNDQPLSLEIGCGTGHFIVELARRNPQRNYLAIDIFNRGCDKTCRKLHDEGLSNVRVARAEARQLLSQHLAPGSLSEIFINCPDPWPKKRHRRRRLVNAEFLSLLRYALRPEGALYFASDVQDYARDVAALLDDTTCFERARESAVVEELPDYPRSKYMERFLERGEPIYFVHFRRRPQAAAQVEPPRIQPGFRLHWCAGGP</sequence>